<evidence type="ECO:0000313" key="4">
    <source>
        <dbReference type="EMBL" id="MFC0264464.1"/>
    </source>
</evidence>
<keyword evidence="1 2" id="KW-0597">Phosphoprotein</keyword>
<dbReference type="InterPro" id="IPR001789">
    <property type="entry name" value="Sig_transdc_resp-reg_receiver"/>
</dbReference>
<feature type="domain" description="Response regulatory" evidence="3">
    <location>
        <begin position="4"/>
        <end position="127"/>
    </location>
</feature>
<evidence type="ECO:0000256" key="1">
    <source>
        <dbReference type="ARBA" id="ARBA00022553"/>
    </source>
</evidence>
<dbReference type="PANTHER" id="PTHR44591">
    <property type="entry name" value="STRESS RESPONSE REGULATOR PROTEIN 1"/>
    <property type="match status" value="1"/>
</dbReference>
<evidence type="ECO:0000256" key="2">
    <source>
        <dbReference type="PROSITE-ProRule" id="PRU00169"/>
    </source>
</evidence>
<keyword evidence="5" id="KW-1185">Reference proteome</keyword>
<name>A0ABV6FX83_9BACT</name>
<sequence>MAAKVLIIDDDPVVLLLHKVILKEDCGADMIACFSEPVKALEHIITHQEEIDKFVILLDINMPVMSGWELMDALYKELDHSQLHVIIVSSSVSIEDKEKAKTYPSIMDYWEKPISKNNCISLKQILESLNAC</sequence>
<dbReference type="PROSITE" id="PS50110">
    <property type="entry name" value="RESPONSE_REGULATORY"/>
    <property type="match status" value="1"/>
</dbReference>
<dbReference type="EMBL" id="JBHLWI010000055">
    <property type="protein sequence ID" value="MFC0264464.1"/>
    <property type="molecule type" value="Genomic_DNA"/>
</dbReference>
<reference evidence="4 5" key="1">
    <citation type="submission" date="2024-09" db="EMBL/GenBank/DDBJ databases">
        <authorList>
            <person name="Sun Q."/>
            <person name="Mori K."/>
        </authorList>
    </citation>
    <scope>NUCLEOTIDE SEQUENCE [LARGE SCALE GENOMIC DNA]</scope>
    <source>
        <strain evidence="4 5">CCM 7650</strain>
    </source>
</reference>
<dbReference type="Pfam" id="PF00072">
    <property type="entry name" value="Response_reg"/>
    <property type="match status" value="1"/>
</dbReference>
<dbReference type="Proteomes" id="UP001589797">
    <property type="component" value="Unassembled WGS sequence"/>
</dbReference>
<protein>
    <submittedName>
        <fullName evidence="4">Response regulator</fullName>
    </submittedName>
</protein>
<dbReference type="SUPFAM" id="SSF52172">
    <property type="entry name" value="CheY-like"/>
    <property type="match status" value="1"/>
</dbReference>
<proteinExistence type="predicted"/>
<evidence type="ECO:0000313" key="5">
    <source>
        <dbReference type="Proteomes" id="UP001589797"/>
    </source>
</evidence>
<evidence type="ECO:0000259" key="3">
    <source>
        <dbReference type="PROSITE" id="PS50110"/>
    </source>
</evidence>
<comment type="caution">
    <text evidence="4">The sequence shown here is derived from an EMBL/GenBank/DDBJ whole genome shotgun (WGS) entry which is preliminary data.</text>
</comment>
<dbReference type="InterPro" id="IPR011006">
    <property type="entry name" value="CheY-like_superfamily"/>
</dbReference>
<dbReference type="SMART" id="SM00448">
    <property type="entry name" value="REC"/>
    <property type="match status" value="1"/>
</dbReference>
<dbReference type="InterPro" id="IPR050595">
    <property type="entry name" value="Bact_response_regulator"/>
</dbReference>
<gene>
    <name evidence="4" type="ORF">ACFFIP_17385</name>
</gene>
<organism evidence="4 5">
    <name type="scientific">Fontibacter flavus</name>
    <dbReference type="NCBI Taxonomy" id="654838"/>
    <lineage>
        <taxon>Bacteria</taxon>
        <taxon>Pseudomonadati</taxon>
        <taxon>Bacteroidota</taxon>
        <taxon>Cytophagia</taxon>
        <taxon>Cytophagales</taxon>
        <taxon>Cyclobacteriaceae</taxon>
        <taxon>Fontibacter</taxon>
    </lineage>
</organism>
<dbReference type="Gene3D" id="3.40.50.2300">
    <property type="match status" value="1"/>
</dbReference>
<accession>A0ABV6FX83</accession>
<dbReference type="PANTHER" id="PTHR44591:SF3">
    <property type="entry name" value="RESPONSE REGULATORY DOMAIN-CONTAINING PROTEIN"/>
    <property type="match status" value="1"/>
</dbReference>
<dbReference type="RefSeq" id="WP_382389018.1">
    <property type="nucleotide sequence ID" value="NZ_JBHLWI010000055.1"/>
</dbReference>
<feature type="modified residue" description="4-aspartylphosphate" evidence="2">
    <location>
        <position position="59"/>
    </location>
</feature>